<name>E2GLZ7_9CAUD</name>
<evidence type="ECO:0000313" key="2">
    <source>
        <dbReference type="EMBL" id="ADO14430.1"/>
    </source>
</evidence>
<organism evidence="2 3">
    <name type="scientific">Acinetobacter phage AB1</name>
    <dbReference type="NCBI Taxonomy" id="889876"/>
    <lineage>
        <taxon>Viruses</taxon>
        <taxon>Duplodnaviria</taxon>
        <taxon>Heunggongvirae</taxon>
        <taxon>Uroviricota</taxon>
        <taxon>Caudoviricetes</taxon>
        <taxon>Obolenskvirus</taxon>
        <taxon>Obolenskvirus AB1</taxon>
    </lineage>
</organism>
<keyword evidence="3" id="KW-1185">Reference proteome</keyword>
<evidence type="ECO:0000313" key="3">
    <source>
        <dbReference type="Proteomes" id="UP000007045"/>
    </source>
</evidence>
<keyword evidence="1" id="KW-0812">Transmembrane</keyword>
<reference evidence="2 3" key="1">
    <citation type="journal article" date="2012" name="Gene">
        <title>Bioinformatic analysis of the Acinetobacter baumannii phage AB1 genome.</title>
        <authorList>
            <person name="Li P."/>
            <person name="Chen B."/>
            <person name="Song Z."/>
            <person name="Song Y."/>
            <person name="Yang Y."/>
            <person name="Ma P."/>
            <person name="Wang H."/>
            <person name="Ying J."/>
            <person name="Ren P."/>
            <person name="Yang L."/>
            <person name="Gao G."/>
            <person name="Jin S."/>
            <person name="Bao Q."/>
            <person name="Yang H."/>
        </authorList>
    </citation>
    <scope>NUCLEOTIDE SEQUENCE [LARGE SCALE GENOMIC DNA]</scope>
    <source>
        <strain evidence="2">AB1</strain>
    </source>
</reference>
<keyword evidence="1" id="KW-0472">Membrane</keyword>
<evidence type="ECO:0000256" key="1">
    <source>
        <dbReference type="SAM" id="Phobius"/>
    </source>
</evidence>
<dbReference type="Proteomes" id="UP000007045">
    <property type="component" value="Segment"/>
</dbReference>
<dbReference type="OrthoDB" id="26969at10239"/>
<feature type="transmembrane region" description="Helical" evidence="1">
    <location>
        <begin position="6"/>
        <end position="26"/>
    </location>
</feature>
<accession>E2GLZ7</accession>
<keyword evidence="1" id="KW-1133">Transmembrane helix</keyword>
<sequence>MEIFLTSPTVHACAIIVLIFAFLTFFERKNKIDKEKIKRNCKHAQCEKTGESVTFDTELNRTETVTLKCLNCEKIIQVKK</sequence>
<proteinExistence type="predicted"/>
<gene>
    <name evidence="2" type="ORF">AB1-59</name>
</gene>
<protein>
    <submittedName>
        <fullName evidence="2">AB1gp59</fullName>
    </submittedName>
</protein>
<dbReference type="EMBL" id="HM368260">
    <property type="protein sequence ID" value="ADO14430.1"/>
    <property type="molecule type" value="Genomic_DNA"/>
</dbReference>